<dbReference type="Proteomes" id="UP000070483">
    <property type="component" value="Unassembled WGS sequence"/>
</dbReference>
<dbReference type="GO" id="GO:0008270">
    <property type="term" value="F:zinc ion binding"/>
    <property type="evidence" value="ECO:0007669"/>
    <property type="project" value="UniProtKB-UniRule"/>
</dbReference>
<feature type="region of interest" description="Disordered" evidence="16">
    <location>
        <begin position="669"/>
        <end position="804"/>
    </location>
</feature>
<comment type="similarity">
    <text evidence="15">Belongs to the AAA ATPase family.</text>
</comment>
<keyword evidence="12 14" id="KW-0472">Membrane</keyword>
<dbReference type="InterPro" id="IPR005936">
    <property type="entry name" value="FtsH"/>
</dbReference>
<comment type="subunit">
    <text evidence="14">Homohexamer.</text>
</comment>
<dbReference type="GO" id="GO:0006508">
    <property type="term" value="P:proteolysis"/>
    <property type="evidence" value="ECO:0007669"/>
    <property type="project" value="UniProtKB-KW"/>
</dbReference>
<dbReference type="InterPro" id="IPR011546">
    <property type="entry name" value="Pept_M41_FtsH_extracell"/>
</dbReference>
<comment type="caution">
    <text evidence="18">The sequence shown here is derived from an EMBL/GenBank/DDBJ whole genome shotgun (WGS) entry which is preliminary data.</text>
</comment>
<gene>
    <name evidence="14" type="primary">ftsH</name>
    <name evidence="18" type="ORF">HMPREF3180_00624</name>
</gene>
<accession>A0A134AM89</accession>
<dbReference type="GO" id="GO:0004176">
    <property type="term" value="F:ATP-dependent peptidase activity"/>
    <property type="evidence" value="ECO:0007669"/>
    <property type="project" value="InterPro"/>
</dbReference>
<dbReference type="FunFam" id="1.20.58.760:FF:000001">
    <property type="entry name" value="ATP-dependent zinc metalloprotease FtsH"/>
    <property type="match status" value="1"/>
</dbReference>
<evidence type="ECO:0000256" key="16">
    <source>
        <dbReference type="SAM" id="MobiDB-lite"/>
    </source>
</evidence>
<evidence type="ECO:0000256" key="3">
    <source>
        <dbReference type="ARBA" id="ARBA00022670"/>
    </source>
</evidence>
<evidence type="ECO:0000256" key="10">
    <source>
        <dbReference type="ARBA" id="ARBA00022989"/>
    </source>
</evidence>
<dbReference type="GO" id="GO:0004222">
    <property type="term" value="F:metalloendopeptidase activity"/>
    <property type="evidence" value="ECO:0007669"/>
    <property type="project" value="InterPro"/>
</dbReference>
<reference evidence="19" key="1">
    <citation type="submission" date="2016-01" db="EMBL/GenBank/DDBJ databases">
        <authorList>
            <person name="Mitreva M."/>
            <person name="Pepin K.H."/>
            <person name="Mihindukulasuriya K.A."/>
            <person name="Fulton R."/>
            <person name="Fronick C."/>
            <person name="O'Laughlin M."/>
            <person name="Miner T."/>
            <person name="Herter B."/>
            <person name="Rosa B.A."/>
            <person name="Cordes M."/>
            <person name="Tomlinson C."/>
            <person name="Wollam A."/>
            <person name="Palsikar V.B."/>
            <person name="Mardis E.R."/>
            <person name="Wilson R.K."/>
        </authorList>
    </citation>
    <scope>NUCLEOTIDE SEQUENCE [LARGE SCALE GENOMIC DNA]</scope>
    <source>
        <strain evidence="19">KA00185</strain>
    </source>
</reference>
<dbReference type="Pfam" id="PF00004">
    <property type="entry name" value="AAA"/>
    <property type="match status" value="1"/>
</dbReference>
<dbReference type="InterPro" id="IPR003960">
    <property type="entry name" value="ATPase_AAA_CS"/>
</dbReference>
<keyword evidence="11 14" id="KW-0482">Metalloprotease</keyword>
<evidence type="ECO:0000256" key="12">
    <source>
        <dbReference type="ARBA" id="ARBA00023136"/>
    </source>
</evidence>
<dbReference type="HAMAP" id="MF_01458">
    <property type="entry name" value="FtsH"/>
    <property type="match status" value="1"/>
</dbReference>
<keyword evidence="4 14" id="KW-0812">Transmembrane</keyword>
<dbReference type="EMBL" id="LSDD01000037">
    <property type="protein sequence ID" value="KXB68779.1"/>
    <property type="molecule type" value="Genomic_DNA"/>
</dbReference>
<dbReference type="InterPro" id="IPR003593">
    <property type="entry name" value="AAA+_ATPase"/>
</dbReference>
<dbReference type="Gene3D" id="1.20.58.760">
    <property type="entry name" value="Peptidase M41"/>
    <property type="match status" value="1"/>
</dbReference>
<feature type="binding site" evidence="14">
    <location>
        <position position="465"/>
    </location>
    <ligand>
        <name>Zn(2+)</name>
        <dbReference type="ChEBI" id="CHEBI:29105"/>
        <note>catalytic</note>
    </ligand>
</feature>
<dbReference type="GO" id="GO:0005524">
    <property type="term" value="F:ATP binding"/>
    <property type="evidence" value="ECO:0007669"/>
    <property type="project" value="UniProtKB-UniRule"/>
</dbReference>
<feature type="domain" description="AAA+ ATPase" evidence="17">
    <location>
        <begin position="230"/>
        <end position="370"/>
    </location>
</feature>
<evidence type="ECO:0000256" key="13">
    <source>
        <dbReference type="ARBA" id="ARBA00061570"/>
    </source>
</evidence>
<sequence length="804" mass="89946">MAEKDKNDIRKRLEELRKDNNRKNNRQDDGNKSPFSGFLFFIFVVLLFTFTAIFHQDIQTYFQAKKEISYTEFVNRTQAGEFSEISEKDDKLIAQARENGKDILYFTKKITDRVGNEPIIINAIERKKVKLNSLQPSGGSFFLLLLGQFLPMIIMIAIMVYLAKKMVGGSQGGGPGNIFGFGKSRVNKIDKKPDVKFDDVAGVDGAKEELREVVDFLKNPEKYTKAGARVPKGVLLLGRPGTGKTLLAKAVAGESGASFFSISGSEFVEMFVGVGASRVRDLFEKAKESSPSIIFIDEIDAIGRRRSVGKNSGSNDEREQTLNQLLVEMDGFETDTKVIVLAATNREDVLDPALLRAGRFDRRVTVDAPDLQGRIAILKVHSRNKKLDKDVRLEDIAKITPGFVGADLANLLNEAAILAARRASDTIKMSDLDEAVDKIGMGLGQKGKIIKPEEKKLLAYHEAGHAIMTELTPGADPVHKVTIIPRGEAGGFMMPLPEEKLVTTSKQMLAEIKVLFGGRAAEEIGLEDISTGAYSDIKRATKVARVYVESVGMSKKLGPINFENADDEYSFAPNKSDETVREIDLEIRKILTEEYLNTLNTLQDNWSKLEEVVALLLKKETITGDEVRRIIKGETAEQILKEYENFDKKDEKAQSFETKEIKNKDSEVKDKEIQKSESERAVENVKQELELENKIENQVEEDTKKLEEKNKTEKLAEAVREITGKSDWALEEDFDSEEIESNKDNENKDNDKKDNDSNNSDDSSDNNGSSENGKNEDNKNNDSSNETGNKKKKKNNFKLPSFME</sequence>
<dbReference type="GO" id="GO:0030163">
    <property type="term" value="P:protein catabolic process"/>
    <property type="evidence" value="ECO:0007669"/>
    <property type="project" value="UniProtKB-UniRule"/>
</dbReference>
<keyword evidence="6 14" id="KW-0547">Nucleotide-binding</keyword>
<dbReference type="PATRIC" id="fig|157687.3.peg.624"/>
<evidence type="ECO:0000256" key="1">
    <source>
        <dbReference type="ARBA" id="ARBA00004370"/>
    </source>
</evidence>
<evidence type="ECO:0000256" key="7">
    <source>
        <dbReference type="ARBA" id="ARBA00022801"/>
    </source>
</evidence>
<dbReference type="Gene3D" id="3.40.50.300">
    <property type="entry name" value="P-loop containing nucleotide triphosphate hydrolases"/>
    <property type="match status" value="1"/>
</dbReference>
<dbReference type="OrthoDB" id="9809379at2"/>
<dbReference type="Pfam" id="PF01434">
    <property type="entry name" value="Peptidase_M41"/>
    <property type="match status" value="1"/>
</dbReference>
<evidence type="ECO:0000256" key="8">
    <source>
        <dbReference type="ARBA" id="ARBA00022833"/>
    </source>
</evidence>
<evidence type="ECO:0000256" key="11">
    <source>
        <dbReference type="ARBA" id="ARBA00023049"/>
    </source>
</evidence>
<keyword evidence="14" id="KW-1003">Cell membrane</keyword>
<comment type="cofactor">
    <cofactor evidence="14">
        <name>Zn(2+)</name>
        <dbReference type="ChEBI" id="CHEBI:29105"/>
    </cofactor>
    <text evidence="14">Binds 1 zinc ion per subunit.</text>
</comment>
<dbReference type="InterPro" id="IPR003959">
    <property type="entry name" value="ATPase_AAA_core"/>
</dbReference>
<feature type="compositionally biased region" description="Low complexity" evidence="16">
    <location>
        <begin position="757"/>
        <end position="772"/>
    </location>
</feature>
<dbReference type="GO" id="GO:0005886">
    <property type="term" value="C:plasma membrane"/>
    <property type="evidence" value="ECO:0007669"/>
    <property type="project" value="UniProtKB-SubCell"/>
</dbReference>
<feature type="binding site" evidence="14">
    <location>
        <begin position="238"/>
        <end position="245"/>
    </location>
    <ligand>
        <name>ATP</name>
        <dbReference type="ChEBI" id="CHEBI:30616"/>
    </ligand>
</feature>
<feature type="compositionally biased region" description="Basic and acidic residues" evidence="16">
    <location>
        <begin position="669"/>
        <end position="724"/>
    </location>
</feature>
<evidence type="ECO:0000256" key="14">
    <source>
        <dbReference type="HAMAP-Rule" id="MF_01458"/>
    </source>
</evidence>
<keyword evidence="7 14" id="KW-0378">Hydrolase</keyword>
<dbReference type="STRING" id="157687.HMPREF3180_00624"/>
<proteinExistence type="inferred from homology"/>
<feature type="compositionally biased region" description="Basic and acidic residues" evidence="16">
    <location>
        <begin position="740"/>
        <end position="756"/>
    </location>
</feature>
<dbReference type="FunFam" id="3.40.50.300:FF:000001">
    <property type="entry name" value="ATP-dependent zinc metalloprotease FtsH"/>
    <property type="match status" value="1"/>
</dbReference>
<dbReference type="InterPro" id="IPR050928">
    <property type="entry name" value="ATP-dep_Zn_Metalloprotease"/>
</dbReference>
<dbReference type="FunFam" id="1.10.8.60:FF:000001">
    <property type="entry name" value="ATP-dependent zinc metalloprotease FtsH"/>
    <property type="match status" value="1"/>
</dbReference>
<dbReference type="RefSeq" id="WP_060917525.1">
    <property type="nucleotide sequence ID" value="NZ_KQ960028.1"/>
</dbReference>
<dbReference type="AlphaFoldDB" id="A0A134AM89"/>
<keyword evidence="5 14" id="KW-0479">Metal-binding</keyword>
<dbReference type="SUPFAM" id="SSF52540">
    <property type="entry name" value="P-loop containing nucleoside triphosphate hydrolases"/>
    <property type="match status" value="1"/>
</dbReference>
<comment type="similarity">
    <text evidence="2 14">In the C-terminal section; belongs to the peptidase M41 family.</text>
</comment>
<dbReference type="SMART" id="SM00382">
    <property type="entry name" value="AAA"/>
    <property type="match status" value="1"/>
</dbReference>
<evidence type="ECO:0000313" key="18">
    <source>
        <dbReference type="EMBL" id="KXB68779.1"/>
    </source>
</evidence>
<evidence type="ECO:0000256" key="15">
    <source>
        <dbReference type="RuleBase" id="RU003651"/>
    </source>
</evidence>
<evidence type="ECO:0000256" key="6">
    <source>
        <dbReference type="ARBA" id="ARBA00022741"/>
    </source>
</evidence>
<evidence type="ECO:0000256" key="5">
    <source>
        <dbReference type="ARBA" id="ARBA00022723"/>
    </source>
</evidence>
<keyword evidence="9 14" id="KW-0067">ATP-binding</keyword>
<dbReference type="InterPro" id="IPR041569">
    <property type="entry name" value="AAA_lid_3"/>
</dbReference>
<feature type="transmembrane region" description="Helical" evidence="14">
    <location>
        <begin position="141"/>
        <end position="163"/>
    </location>
</feature>
<dbReference type="PANTHER" id="PTHR43655:SF2">
    <property type="entry name" value="AFG3 LIKE MATRIX AAA PEPTIDASE SUBUNIT 2, ISOFORM A"/>
    <property type="match status" value="1"/>
</dbReference>
<dbReference type="InterPro" id="IPR027417">
    <property type="entry name" value="P-loop_NTPase"/>
</dbReference>
<dbReference type="GO" id="GO:0016887">
    <property type="term" value="F:ATP hydrolysis activity"/>
    <property type="evidence" value="ECO:0007669"/>
    <property type="project" value="UniProtKB-UniRule"/>
</dbReference>
<protein>
    <recommendedName>
        <fullName evidence="14">ATP-dependent zinc metalloprotease FtsH</fullName>
        <ecNumber evidence="14">3.4.24.-</ecNumber>
    </recommendedName>
</protein>
<dbReference type="EC" id="3.4.24.-" evidence="14"/>
<comment type="function">
    <text evidence="14">Acts as a processive, ATP-dependent zinc metallopeptidase for both cytoplasmic and membrane proteins. Plays a role in the quality control of integral membrane proteins.</text>
</comment>
<dbReference type="InterPro" id="IPR037219">
    <property type="entry name" value="Peptidase_M41-like"/>
</dbReference>
<dbReference type="NCBIfam" id="TIGR01241">
    <property type="entry name" value="FtsH_fam"/>
    <property type="match status" value="1"/>
</dbReference>
<keyword evidence="8 14" id="KW-0862">Zinc</keyword>
<evidence type="ECO:0000256" key="9">
    <source>
        <dbReference type="ARBA" id="ARBA00022840"/>
    </source>
</evidence>
<dbReference type="CDD" id="cd19501">
    <property type="entry name" value="RecA-like_FtsH"/>
    <property type="match status" value="1"/>
</dbReference>
<keyword evidence="3 14" id="KW-0645">Protease</keyword>
<dbReference type="Gene3D" id="1.10.8.60">
    <property type="match status" value="1"/>
</dbReference>
<comment type="similarity">
    <text evidence="13 14">In the central section; belongs to the AAA ATPase family.</text>
</comment>
<keyword evidence="19" id="KW-1185">Reference proteome</keyword>
<name>A0A134AM89_9FUSO</name>
<dbReference type="SUPFAM" id="SSF140990">
    <property type="entry name" value="FtsH protease domain-like"/>
    <property type="match status" value="1"/>
</dbReference>
<feature type="binding site" evidence="14">
    <location>
        <position position="461"/>
    </location>
    <ligand>
        <name>Zn(2+)</name>
        <dbReference type="ChEBI" id="CHEBI:29105"/>
        <note>catalytic</note>
    </ligand>
</feature>
<dbReference type="PROSITE" id="PS00674">
    <property type="entry name" value="AAA"/>
    <property type="match status" value="1"/>
</dbReference>
<evidence type="ECO:0000313" key="19">
    <source>
        <dbReference type="Proteomes" id="UP000070483"/>
    </source>
</evidence>
<dbReference type="PANTHER" id="PTHR43655">
    <property type="entry name" value="ATP-DEPENDENT PROTEASE"/>
    <property type="match status" value="1"/>
</dbReference>
<keyword evidence="10 14" id="KW-1133">Transmembrane helix</keyword>
<organism evidence="18 19">
    <name type="scientific">Leptotrichia wadei</name>
    <dbReference type="NCBI Taxonomy" id="157687"/>
    <lineage>
        <taxon>Bacteria</taxon>
        <taxon>Fusobacteriati</taxon>
        <taxon>Fusobacteriota</taxon>
        <taxon>Fusobacteriia</taxon>
        <taxon>Fusobacteriales</taxon>
        <taxon>Leptotrichiaceae</taxon>
        <taxon>Leptotrichia</taxon>
    </lineage>
</organism>
<dbReference type="InterPro" id="IPR000642">
    <property type="entry name" value="Peptidase_M41"/>
</dbReference>
<feature type="transmembrane region" description="Helical" evidence="14">
    <location>
        <begin position="35"/>
        <end position="55"/>
    </location>
</feature>
<feature type="binding site" evidence="14">
    <location>
        <position position="536"/>
    </location>
    <ligand>
        <name>Zn(2+)</name>
        <dbReference type="ChEBI" id="CHEBI:29105"/>
        <note>catalytic</note>
    </ligand>
</feature>
<comment type="subcellular location">
    <subcellularLocation>
        <location evidence="14">Cell membrane</location>
        <topology evidence="14">Multi-pass membrane protein</topology>
        <orientation evidence="14">Cytoplasmic side</orientation>
    </subcellularLocation>
    <subcellularLocation>
        <location evidence="1">Membrane</location>
    </subcellularLocation>
</comment>
<evidence type="ECO:0000256" key="4">
    <source>
        <dbReference type="ARBA" id="ARBA00022692"/>
    </source>
</evidence>
<evidence type="ECO:0000259" key="17">
    <source>
        <dbReference type="SMART" id="SM00382"/>
    </source>
</evidence>
<feature type="compositionally biased region" description="Acidic residues" evidence="16">
    <location>
        <begin position="729"/>
        <end position="739"/>
    </location>
</feature>
<evidence type="ECO:0000256" key="2">
    <source>
        <dbReference type="ARBA" id="ARBA00010044"/>
    </source>
</evidence>
<dbReference type="Pfam" id="PF06480">
    <property type="entry name" value="FtsH_ext"/>
    <property type="match status" value="1"/>
</dbReference>
<feature type="active site" evidence="14">
    <location>
        <position position="462"/>
    </location>
</feature>
<dbReference type="Pfam" id="PF17862">
    <property type="entry name" value="AAA_lid_3"/>
    <property type="match status" value="1"/>
</dbReference>